<evidence type="ECO:0000256" key="3">
    <source>
        <dbReference type="ARBA" id="ARBA00022617"/>
    </source>
</evidence>
<name>A0ABR2ISS3_9PEZI</name>
<reference evidence="8 9" key="1">
    <citation type="journal article" date="2024" name="IMA Fungus">
        <title>Apiospora arundinis, a panoply of carbohydrate-active enzymes and secondary metabolites.</title>
        <authorList>
            <person name="Sorensen T."/>
            <person name="Petersen C."/>
            <person name="Muurmann A.T."/>
            <person name="Christiansen J.V."/>
            <person name="Brundto M.L."/>
            <person name="Overgaard C.K."/>
            <person name="Boysen A.T."/>
            <person name="Wollenberg R.D."/>
            <person name="Larsen T.O."/>
            <person name="Sorensen J.L."/>
            <person name="Nielsen K.L."/>
            <person name="Sondergaard T.E."/>
        </authorList>
    </citation>
    <scope>NUCLEOTIDE SEQUENCE [LARGE SCALE GENOMIC DNA]</scope>
    <source>
        <strain evidence="8 9">AAU 773</strain>
    </source>
</reference>
<dbReference type="CDD" id="cd11040">
    <property type="entry name" value="CYP7_CYP8-like"/>
    <property type="match status" value="1"/>
</dbReference>
<keyword evidence="9" id="KW-1185">Reference proteome</keyword>
<keyword evidence="5" id="KW-0408">Iron</keyword>
<evidence type="ECO:0000313" key="8">
    <source>
        <dbReference type="EMBL" id="KAK8867690.1"/>
    </source>
</evidence>
<comment type="caution">
    <text evidence="8">The sequence shown here is derived from an EMBL/GenBank/DDBJ whole genome shotgun (WGS) entry which is preliminary data.</text>
</comment>
<evidence type="ECO:0000256" key="5">
    <source>
        <dbReference type="ARBA" id="ARBA00023004"/>
    </source>
</evidence>
<gene>
    <name evidence="8" type="ORF">PGQ11_006268</name>
</gene>
<feature type="non-terminal residue" evidence="8">
    <location>
        <position position="1"/>
    </location>
</feature>
<dbReference type="EMBL" id="JAPCWZ010000004">
    <property type="protein sequence ID" value="KAK8867690.1"/>
    <property type="molecule type" value="Genomic_DNA"/>
</dbReference>
<keyword evidence="6" id="KW-0503">Monooxygenase</keyword>
<dbReference type="InterPro" id="IPR001128">
    <property type="entry name" value="Cyt_P450"/>
</dbReference>
<evidence type="ECO:0000256" key="7">
    <source>
        <dbReference type="SAM" id="MobiDB-lite"/>
    </source>
</evidence>
<sequence length="479" mass="53263">WTQQALLTPETRRYFRGSRETYSLWIAGTRIYICSSPEDVASLLGNTTTVANPNLINLMRWLGVSEEGVTRFFQVDPAAQHDIGTGKPQAPVSMMDGFHRRQLKSGPLVEDLIHRRLLPEVDRTLKNLEDDAKPSADGISESLLRICIDMFIGGAITAFLGDQIRESCPALVSAFITWERTCWKWAFKMPAVLSRDMLQARDGMVNAFVGYLDIPADDRQDAAYFIKATEAMLRDVGICDTGDIARILVVQFFNILSNVYKAAFWTIAYLLYKPSLVERIRSEIAPTIKDGQVQDEAFLSGSCPLLDSLMSESFRLTIASSLSREVVGPTPVKDKILQPGSVLMFPIHQLHFDPSVWGPDPRAMDPSRFAQDPKLYASRSYRPFGGGHSLCPARFFVRRIIGYAVASLVTKFDVDVDIERTRQKVGTKRPSGEQAQTGPAKGIESINFPRVDLSKPSPGASLPVVQGEDVYLVLKRASP</sequence>
<feature type="region of interest" description="Disordered" evidence="7">
    <location>
        <begin position="422"/>
        <end position="449"/>
    </location>
</feature>
<evidence type="ECO:0000256" key="1">
    <source>
        <dbReference type="ARBA" id="ARBA00001971"/>
    </source>
</evidence>
<dbReference type="Proteomes" id="UP001390339">
    <property type="component" value="Unassembled WGS sequence"/>
</dbReference>
<dbReference type="Gene3D" id="1.10.630.10">
    <property type="entry name" value="Cytochrome P450"/>
    <property type="match status" value="1"/>
</dbReference>
<keyword evidence="4" id="KW-0479">Metal-binding</keyword>
<dbReference type="Pfam" id="PF00067">
    <property type="entry name" value="p450"/>
    <property type="match status" value="1"/>
</dbReference>
<evidence type="ECO:0000256" key="2">
    <source>
        <dbReference type="ARBA" id="ARBA00010617"/>
    </source>
</evidence>
<dbReference type="PANTHER" id="PTHR24304">
    <property type="entry name" value="CYTOCHROME P450 FAMILY 7"/>
    <property type="match status" value="1"/>
</dbReference>
<dbReference type="PRINTS" id="PR00465">
    <property type="entry name" value="EP450IV"/>
</dbReference>
<evidence type="ECO:0000256" key="4">
    <source>
        <dbReference type="ARBA" id="ARBA00022723"/>
    </source>
</evidence>
<dbReference type="InterPro" id="IPR050529">
    <property type="entry name" value="CYP450_sterol_14alpha_dmase"/>
</dbReference>
<organism evidence="8 9">
    <name type="scientific">Apiospora arundinis</name>
    <dbReference type="NCBI Taxonomy" id="335852"/>
    <lineage>
        <taxon>Eukaryota</taxon>
        <taxon>Fungi</taxon>
        <taxon>Dikarya</taxon>
        <taxon>Ascomycota</taxon>
        <taxon>Pezizomycotina</taxon>
        <taxon>Sordariomycetes</taxon>
        <taxon>Xylariomycetidae</taxon>
        <taxon>Amphisphaeriales</taxon>
        <taxon>Apiosporaceae</taxon>
        <taxon>Apiospora</taxon>
    </lineage>
</organism>
<keyword evidence="3" id="KW-0349">Heme</keyword>
<dbReference type="InterPro" id="IPR036396">
    <property type="entry name" value="Cyt_P450_sf"/>
</dbReference>
<protein>
    <submittedName>
        <fullName evidence="8">Cytochrome P450</fullName>
    </submittedName>
</protein>
<evidence type="ECO:0000313" key="9">
    <source>
        <dbReference type="Proteomes" id="UP001390339"/>
    </source>
</evidence>
<dbReference type="InterPro" id="IPR002403">
    <property type="entry name" value="Cyt_P450_E_grp-IV"/>
</dbReference>
<dbReference type="PANTHER" id="PTHR24304:SF2">
    <property type="entry name" value="24-HYDROXYCHOLESTEROL 7-ALPHA-HYDROXYLASE"/>
    <property type="match status" value="1"/>
</dbReference>
<proteinExistence type="inferred from homology"/>
<comment type="similarity">
    <text evidence="2">Belongs to the cytochrome P450 family.</text>
</comment>
<comment type="cofactor">
    <cofactor evidence="1">
        <name>heme</name>
        <dbReference type="ChEBI" id="CHEBI:30413"/>
    </cofactor>
</comment>
<evidence type="ECO:0000256" key="6">
    <source>
        <dbReference type="ARBA" id="ARBA00023033"/>
    </source>
</evidence>
<accession>A0ABR2ISS3</accession>
<keyword evidence="6" id="KW-0560">Oxidoreductase</keyword>
<dbReference type="SUPFAM" id="SSF48264">
    <property type="entry name" value="Cytochrome P450"/>
    <property type="match status" value="1"/>
</dbReference>